<dbReference type="AlphaFoldDB" id="A0A8S4RCJ2"/>
<dbReference type="EMBL" id="CAKXAJ010025046">
    <property type="protein sequence ID" value="CAH2234312.1"/>
    <property type="molecule type" value="Genomic_DNA"/>
</dbReference>
<accession>A0A8S4RCJ2</accession>
<protein>
    <submittedName>
        <fullName evidence="1">Jg8283 protein</fullName>
    </submittedName>
</protein>
<organism evidence="1 2">
    <name type="scientific">Pararge aegeria aegeria</name>
    <dbReference type="NCBI Taxonomy" id="348720"/>
    <lineage>
        <taxon>Eukaryota</taxon>
        <taxon>Metazoa</taxon>
        <taxon>Ecdysozoa</taxon>
        <taxon>Arthropoda</taxon>
        <taxon>Hexapoda</taxon>
        <taxon>Insecta</taxon>
        <taxon>Pterygota</taxon>
        <taxon>Neoptera</taxon>
        <taxon>Endopterygota</taxon>
        <taxon>Lepidoptera</taxon>
        <taxon>Glossata</taxon>
        <taxon>Ditrysia</taxon>
        <taxon>Papilionoidea</taxon>
        <taxon>Nymphalidae</taxon>
        <taxon>Satyrinae</taxon>
        <taxon>Satyrini</taxon>
        <taxon>Parargina</taxon>
        <taxon>Pararge</taxon>
    </lineage>
</organism>
<keyword evidence="2" id="KW-1185">Reference proteome</keyword>
<proteinExistence type="predicted"/>
<reference evidence="1" key="1">
    <citation type="submission" date="2022-03" db="EMBL/GenBank/DDBJ databases">
        <authorList>
            <person name="Lindestad O."/>
        </authorList>
    </citation>
    <scope>NUCLEOTIDE SEQUENCE</scope>
</reference>
<sequence>MKYSAADVRPAGGGPGAIAVGFFMHESSCDSERTSPISDSFLCLLETLGKLGPGARKACQKVLMSLPLTLELEVTLAKELVWPFKGAMLPAS</sequence>
<evidence type="ECO:0000313" key="1">
    <source>
        <dbReference type="EMBL" id="CAH2234312.1"/>
    </source>
</evidence>
<name>A0A8S4RCJ2_9NEOP</name>
<gene>
    <name evidence="1" type="primary">jg8283</name>
    <name evidence="1" type="ORF">PAEG_LOCUS12154</name>
</gene>
<evidence type="ECO:0000313" key="2">
    <source>
        <dbReference type="Proteomes" id="UP000838756"/>
    </source>
</evidence>
<dbReference type="Proteomes" id="UP000838756">
    <property type="component" value="Unassembled WGS sequence"/>
</dbReference>
<comment type="caution">
    <text evidence="1">The sequence shown here is derived from an EMBL/GenBank/DDBJ whole genome shotgun (WGS) entry which is preliminary data.</text>
</comment>